<evidence type="ECO:0000313" key="7">
    <source>
        <dbReference type="EMBL" id="KAK3286294.1"/>
    </source>
</evidence>
<feature type="compositionally biased region" description="Low complexity" evidence="6">
    <location>
        <begin position="639"/>
        <end position="649"/>
    </location>
</feature>
<comment type="subcellular location">
    <subcellularLocation>
        <location evidence="1">Nucleus</location>
    </subcellularLocation>
</comment>
<evidence type="ECO:0008006" key="9">
    <source>
        <dbReference type="Google" id="ProtNLM"/>
    </source>
</evidence>
<keyword evidence="2" id="KW-0132">Cell division</keyword>
<name>A0AAE0LIS8_9CHLO</name>
<dbReference type="EMBL" id="LGRX02001348">
    <property type="protein sequence ID" value="KAK3286294.1"/>
    <property type="molecule type" value="Genomic_DNA"/>
</dbReference>
<keyword evidence="5" id="KW-0131">Cell cycle</keyword>
<evidence type="ECO:0000313" key="8">
    <source>
        <dbReference type="Proteomes" id="UP001190700"/>
    </source>
</evidence>
<dbReference type="GO" id="GO:0006281">
    <property type="term" value="P:DNA repair"/>
    <property type="evidence" value="ECO:0007669"/>
    <property type="project" value="TreeGrafter"/>
</dbReference>
<feature type="compositionally biased region" description="Acidic residues" evidence="6">
    <location>
        <begin position="856"/>
        <end position="872"/>
    </location>
</feature>
<dbReference type="GO" id="GO:0051301">
    <property type="term" value="P:cell division"/>
    <property type="evidence" value="ECO:0007669"/>
    <property type="project" value="UniProtKB-KW"/>
</dbReference>
<protein>
    <recommendedName>
        <fullName evidence="9">Sister chromatid cohesion protein</fullName>
    </recommendedName>
</protein>
<dbReference type="GO" id="GO:0000785">
    <property type="term" value="C:chromatin"/>
    <property type="evidence" value="ECO:0007669"/>
    <property type="project" value="TreeGrafter"/>
</dbReference>
<dbReference type="InterPro" id="IPR011989">
    <property type="entry name" value="ARM-like"/>
</dbReference>
<dbReference type="SUPFAM" id="SSF48371">
    <property type="entry name" value="ARM repeat"/>
    <property type="match status" value="1"/>
</dbReference>
<evidence type="ECO:0000256" key="3">
    <source>
        <dbReference type="ARBA" id="ARBA00022776"/>
    </source>
</evidence>
<keyword evidence="8" id="KW-1185">Reference proteome</keyword>
<dbReference type="Gene3D" id="1.25.10.10">
    <property type="entry name" value="Leucine-rich Repeat Variant"/>
    <property type="match status" value="1"/>
</dbReference>
<keyword evidence="4" id="KW-0539">Nucleus</keyword>
<evidence type="ECO:0000256" key="2">
    <source>
        <dbReference type="ARBA" id="ARBA00022618"/>
    </source>
</evidence>
<dbReference type="AlphaFoldDB" id="A0AAE0LIS8"/>
<feature type="compositionally biased region" description="Basic and acidic residues" evidence="6">
    <location>
        <begin position="698"/>
        <end position="708"/>
    </location>
</feature>
<dbReference type="InterPro" id="IPR039776">
    <property type="entry name" value="Pds5"/>
</dbReference>
<evidence type="ECO:0000256" key="1">
    <source>
        <dbReference type="ARBA" id="ARBA00004123"/>
    </source>
</evidence>
<accession>A0AAE0LIS8</accession>
<evidence type="ECO:0000256" key="4">
    <source>
        <dbReference type="ARBA" id="ARBA00023242"/>
    </source>
</evidence>
<dbReference type="GO" id="GO:0005634">
    <property type="term" value="C:nucleus"/>
    <property type="evidence" value="ECO:0007669"/>
    <property type="project" value="UniProtKB-SubCell"/>
</dbReference>
<gene>
    <name evidence="7" type="ORF">CYMTET_6144</name>
</gene>
<dbReference type="Proteomes" id="UP001190700">
    <property type="component" value="Unassembled WGS sequence"/>
</dbReference>
<proteinExistence type="predicted"/>
<keyword evidence="3" id="KW-0498">Mitosis</keyword>
<feature type="compositionally biased region" description="Basic and acidic residues" evidence="6">
    <location>
        <begin position="625"/>
        <end position="635"/>
    </location>
</feature>
<feature type="compositionally biased region" description="Basic residues" evidence="6">
    <location>
        <begin position="933"/>
        <end position="942"/>
    </location>
</feature>
<reference evidence="7 8" key="1">
    <citation type="journal article" date="2015" name="Genome Biol. Evol.">
        <title>Comparative Genomics of a Bacterivorous Green Alga Reveals Evolutionary Causalities and Consequences of Phago-Mixotrophic Mode of Nutrition.</title>
        <authorList>
            <person name="Burns J.A."/>
            <person name="Paasch A."/>
            <person name="Narechania A."/>
            <person name="Kim E."/>
        </authorList>
    </citation>
    <scope>NUCLEOTIDE SEQUENCE [LARGE SCALE GENOMIC DNA]</scope>
    <source>
        <strain evidence="7 8">PLY_AMNH</strain>
    </source>
</reference>
<comment type="caution">
    <text evidence="7">The sequence shown here is derived from an EMBL/GenBank/DDBJ whole genome shotgun (WGS) entry which is preliminary data.</text>
</comment>
<evidence type="ECO:0000256" key="5">
    <source>
        <dbReference type="ARBA" id="ARBA00023306"/>
    </source>
</evidence>
<sequence length="942" mass="101797">MRYSSPGLKKSADRTAVEHCIGVSKTAIICAVQDRTGSAKSEQVITGTLQICASIAKELGTDQMETSMLQTLARLCSSKNLAQAKSAVRTLTTLASREDAGEKGAASREISALYQQLVKQLGKYGSTASKDISLVVVLRVLGEIGQLRPSLFATCGDTVRKLGKQCLQAGKEKAAGKKGGKANDAQMQVREAALKMLVRGCLADGKHDGSSQVPLHVTELVNIFETMLSSESSKAKLAVAKAVLLLARKHENAITPTLMISLTRLMHEQGSEGRMVIIQKLRKQYQATKIQLALRYACLLAFCAVDPLKSVRDLAQQVLQEVVRAFRSIAQKQAAQQARRELEASTADGTVGCGAPTLPYMPEYMMTYLISFLAHRADCPDPDEHAPLEAYLPFQRIIEFLLQALMIDSEDGGHCAAALPALRKILRMIKATQDPADPTCTPKLYVLCDVALVMVTEVSAARGWPIGNFPGHVPLPRAYFSALESRAAREVRSDGESHPCASKALALTSSAWPKRGDGSHLPPGFRLDLTLLTASHHRSRVLSPAVKTSTRNVLAITAAPAAKSQQPLPGKNTGHIEGADEHITENLVSAGHASTPGQESAEDQVNGKREPPAVTSPPRSRPKRHVPDACEDPRSTDPLATAATTRALRSSGGKEDVGSIHADAGDSEQSTPMKAAPGASTRPEMKNENAHGNVAQDVEERSGNERRLVTRHAHRDSLKRRAPETSYVLPERLADTSPVLENDGRREPSKQREAGHSVRCTKGASTSGANHTPLSTSPVQQSPCEERRPPPSDEEEVGFSGRGHRHAAAEVMVASRVRAGRQRGGTRSRPADDEKQGVRQKENGKGRKFGRGQVDCGEEGDSGGEEGDTDMDAEGRRGNAPILQARAGSRMTRSKQRKRKMSDEEPVQVRIDVEKTSTKETAAIDDQTILRAQPRRTRRRHA</sequence>
<feature type="compositionally biased region" description="Basic and acidic residues" evidence="6">
    <location>
        <begin position="742"/>
        <end position="756"/>
    </location>
</feature>
<feature type="region of interest" description="Disordered" evidence="6">
    <location>
        <begin position="591"/>
        <end position="942"/>
    </location>
</feature>
<dbReference type="GO" id="GO:0007064">
    <property type="term" value="P:mitotic sister chromatid cohesion"/>
    <property type="evidence" value="ECO:0007669"/>
    <property type="project" value="InterPro"/>
</dbReference>
<dbReference type="InterPro" id="IPR016024">
    <property type="entry name" value="ARM-type_fold"/>
</dbReference>
<feature type="compositionally biased region" description="Polar residues" evidence="6">
    <location>
        <begin position="763"/>
        <end position="781"/>
    </location>
</feature>
<organism evidence="7 8">
    <name type="scientific">Cymbomonas tetramitiformis</name>
    <dbReference type="NCBI Taxonomy" id="36881"/>
    <lineage>
        <taxon>Eukaryota</taxon>
        <taxon>Viridiplantae</taxon>
        <taxon>Chlorophyta</taxon>
        <taxon>Pyramimonadophyceae</taxon>
        <taxon>Pyramimonadales</taxon>
        <taxon>Pyramimonadaceae</taxon>
        <taxon>Cymbomonas</taxon>
    </lineage>
</organism>
<feature type="compositionally biased region" description="Basic and acidic residues" evidence="6">
    <location>
        <begin position="829"/>
        <end position="845"/>
    </location>
</feature>
<dbReference type="PANTHER" id="PTHR12663:SF0">
    <property type="entry name" value="PRECOCIOUS DISSOCIATION OF SISTERS 5, ISOFORM A"/>
    <property type="match status" value="1"/>
</dbReference>
<evidence type="ECO:0000256" key="6">
    <source>
        <dbReference type="SAM" id="MobiDB-lite"/>
    </source>
</evidence>
<feature type="region of interest" description="Disordered" evidence="6">
    <location>
        <begin position="558"/>
        <end position="577"/>
    </location>
</feature>
<dbReference type="GO" id="GO:0035825">
    <property type="term" value="P:homologous recombination"/>
    <property type="evidence" value="ECO:0007669"/>
    <property type="project" value="UniProtKB-ARBA"/>
</dbReference>
<dbReference type="Pfam" id="PF20168">
    <property type="entry name" value="PDS5"/>
    <property type="match status" value="1"/>
</dbReference>
<dbReference type="PANTHER" id="PTHR12663">
    <property type="entry name" value="ANDROGEN INDUCED INHIBITOR OF PROLIFERATION AS3 / PDS5-RELATED"/>
    <property type="match status" value="1"/>
</dbReference>